<keyword evidence="1" id="KW-0812">Transmembrane</keyword>
<gene>
    <name evidence="3" type="ORF">BD809_10195</name>
</gene>
<proteinExistence type="predicted"/>
<dbReference type="SUPFAM" id="SSF56601">
    <property type="entry name" value="beta-lactamase/transpeptidase-like"/>
    <property type="match status" value="1"/>
</dbReference>
<dbReference type="PANTHER" id="PTHR43283:SF7">
    <property type="entry name" value="BETA-LACTAMASE-RELATED DOMAIN-CONTAINING PROTEIN"/>
    <property type="match status" value="1"/>
</dbReference>
<keyword evidence="1" id="KW-1133">Transmembrane helix</keyword>
<dbReference type="Proteomes" id="UP000324376">
    <property type="component" value="Unassembled WGS sequence"/>
</dbReference>
<dbReference type="PANTHER" id="PTHR43283">
    <property type="entry name" value="BETA-LACTAMASE-RELATED"/>
    <property type="match status" value="1"/>
</dbReference>
<protein>
    <submittedName>
        <fullName evidence="3">CubicO group peptidase (Beta-lactamase class C family)</fullName>
    </submittedName>
</protein>
<dbReference type="EMBL" id="VNHU01000001">
    <property type="protein sequence ID" value="TYP76949.1"/>
    <property type="molecule type" value="Genomic_DNA"/>
</dbReference>
<dbReference type="AlphaFoldDB" id="A0A5S5CCR7"/>
<feature type="transmembrane region" description="Helical" evidence="1">
    <location>
        <begin position="7"/>
        <end position="26"/>
    </location>
</feature>
<dbReference type="InterPro" id="IPR001466">
    <property type="entry name" value="Beta-lactam-related"/>
</dbReference>
<evidence type="ECO:0000313" key="4">
    <source>
        <dbReference type="Proteomes" id="UP000324376"/>
    </source>
</evidence>
<reference evidence="3 4" key="1">
    <citation type="submission" date="2019-07" db="EMBL/GenBank/DDBJ databases">
        <title>Genomic Encyclopedia of Archaeal and Bacterial Type Strains, Phase II (KMG-II): from individual species to whole genera.</title>
        <authorList>
            <person name="Goeker M."/>
        </authorList>
    </citation>
    <scope>NUCLEOTIDE SEQUENCE [LARGE SCALE GENOMIC DNA]</scope>
    <source>
        <strain evidence="3 4">DSM 17527</strain>
    </source>
</reference>
<sequence length="445" mass="50582">MKRRQIIFLSIIIVLIGLIILGFINYQKLTILSGYSAKNTCSSVFLANRSLEFTDAHDNNFAPVNLAHDQIDPSQESAEASVFGLMKRTALYREGLGSVLVDDNYAKTPFNLRPNRAKISKALPYPYGDLPQKDTVFRNVNYKKIARLVNHIIKQDSLTTTRALLVLYKDQIIAEHYAEGYHTTSKFLGWSMTKSILATLIGIRQFEGNLDIMDTAPVEQWKQDDRKNITIHNLLQMNSGLAWDEDYGSISDVTRMLFKARDMTTIQANKKLLHAPGSHWNYSSGTTNLLSGILRKQFRTTQEYLDYPYKVLIDRIGMHSMVLEADMKGNYVGSSYAWATVRDWAKFGLLYLHEGNWNGEQVFDAPWKDYVTTPANDSNGVYGGHFWLHDPEILPDVPLDIYSANGYQGQRVFIIPSKELVIARFGLSEDFDFNNFIADIVSAMN</sequence>
<feature type="domain" description="Beta-lactamase-related" evidence="2">
    <location>
        <begin position="163"/>
        <end position="424"/>
    </location>
</feature>
<keyword evidence="4" id="KW-1185">Reference proteome</keyword>
<dbReference type="InterPro" id="IPR050789">
    <property type="entry name" value="Diverse_Enzym_Activities"/>
</dbReference>
<organism evidence="3 4">
    <name type="scientific">Aquimarina intermedia</name>
    <dbReference type="NCBI Taxonomy" id="350814"/>
    <lineage>
        <taxon>Bacteria</taxon>
        <taxon>Pseudomonadati</taxon>
        <taxon>Bacteroidota</taxon>
        <taxon>Flavobacteriia</taxon>
        <taxon>Flavobacteriales</taxon>
        <taxon>Flavobacteriaceae</taxon>
        <taxon>Aquimarina</taxon>
    </lineage>
</organism>
<evidence type="ECO:0000313" key="3">
    <source>
        <dbReference type="EMBL" id="TYP76949.1"/>
    </source>
</evidence>
<dbReference type="Gene3D" id="3.40.710.10">
    <property type="entry name" value="DD-peptidase/beta-lactamase superfamily"/>
    <property type="match status" value="1"/>
</dbReference>
<accession>A0A5S5CCR7</accession>
<dbReference type="Pfam" id="PF00144">
    <property type="entry name" value="Beta-lactamase"/>
    <property type="match status" value="1"/>
</dbReference>
<dbReference type="OrthoDB" id="9773047at2"/>
<evidence type="ECO:0000259" key="2">
    <source>
        <dbReference type="Pfam" id="PF00144"/>
    </source>
</evidence>
<comment type="caution">
    <text evidence="3">The sequence shown here is derived from an EMBL/GenBank/DDBJ whole genome shotgun (WGS) entry which is preliminary data.</text>
</comment>
<evidence type="ECO:0000256" key="1">
    <source>
        <dbReference type="SAM" id="Phobius"/>
    </source>
</evidence>
<dbReference type="RefSeq" id="WP_148780984.1">
    <property type="nucleotide sequence ID" value="NZ_VNHU01000001.1"/>
</dbReference>
<keyword evidence="1" id="KW-0472">Membrane</keyword>
<dbReference type="InterPro" id="IPR012338">
    <property type="entry name" value="Beta-lactam/transpept-like"/>
</dbReference>
<name>A0A5S5CCR7_9FLAO</name>